<protein>
    <submittedName>
        <fullName evidence="4">Tetratricopeptide repeat protein</fullName>
    </submittedName>
</protein>
<proteinExistence type="predicted"/>
<dbReference type="AlphaFoldDB" id="A0A6I6JGF3"/>
<sequence length="301" mass="33746">MYSQVMGPYYLKQQEYSEGIEAFTTRLKENPQDHVAAFYIGRYHLALNKPDKALPYLQKAAAMAPDNADYRFWIGVAHWAKLDFAEERKAYKAALKLDPDHISANLYLGHGYVDEGQWAKALARYDKVIELDPYNPEALYNRSVALEGLGKKAEEIAALKKFLEYYPDGSLAMRAATRLNLLGDFTYRNAIIGKRNVTIKSVVFKPGTDELVYESKESLQVVSAMMEVNDKLALHIVAYKDGDVAAAKARAHNVRNALLAGHPGISPSRLPLSWFGSAEPYELEGKSFSIKDSVQFITVTK</sequence>
<feature type="repeat" description="TPR" evidence="3">
    <location>
        <begin position="102"/>
        <end position="135"/>
    </location>
</feature>
<evidence type="ECO:0000256" key="2">
    <source>
        <dbReference type="ARBA" id="ARBA00022803"/>
    </source>
</evidence>
<feature type="repeat" description="TPR" evidence="3">
    <location>
        <begin position="34"/>
        <end position="67"/>
    </location>
</feature>
<dbReference type="PANTHER" id="PTHR44858">
    <property type="entry name" value="TETRATRICOPEPTIDE REPEAT PROTEIN 6"/>
    <property type="match status" value="1"/>
</dbReference>
<dbReference type="InterPro" id="IPR011990">
    <property type="entry name" value="TPR-like_helical_dom_sf"/>
</dbReference>
<dbReference type="Gene3D" id="1.25.40.10">
    <property type="entry name" value="Tetratricopeptide repeat domain"/>
    <property type="match status" value="2"/>
</dbReference>
<dbReference type="SUPFAM" id="SSF48452">
    <property type="entry name" value="TPR-like"/>
    <property type="match status" value="1"/>
</dbReference>
<dbReference type="EMBL" id="CP046400">
    <property type="protein sequence ID" value="QGY41925.1"/>
    <property type="molecule type" value="Genomic_DNA"/>
</dbReference>
<evidence type="ECO:0000313" key="4">
    <source>
        <dbReference type="EMBL" id="QGY41925.1"/>
    </source>
</evidence>
<dbReference type="GO" id="GO:0046813">
    <property type="term" value="P:receptor-mediated virion attachment to host cell"/>
    <property type="evidence" value="ECO:0007669"/>
    <property type="project" value="TreeGrafter"/>
</dbReference>
<dbReference type="Pfam" id="PF13414">
    <property type="entry name" value="TPR_11"/>
    <property type="match status" value="1"/>
</dbReference>
<name>A0A6I6JGF3_9BACT</name>
<dbReference type="SMART" id="SM00028">
    <property type="entry name" value="TPR"/>
    <property type="match status" value="4"/>
</dbReference>
<evidence type="ECO:0000256" key="3">
    <source>
        <dbReference type="PROSITE-ProRule" id="PRU00339"/>
    </source>
</evidence>
<dbReference type="InterPro" id="IPR036737">
    <property type="entry name" value="OmpA-like_sf"/>
</dbReference>
<dbReference type="InterPro" id="IPR019734">
    <property type="entry name" value="TPR_rpt"/>
</dbReference>
<accession>A0A6I6JGF3</accession>
<keyword evidence="2 3" id="KW-0802">TPR repeat</keyword>
<dbReference type="Pfam" id="PF13432">
    <property type="entry name" value="TPR_16"/>
    <property type="match status" value="1"/>
</dbReference>
<dbReference type="SUPFAM" id="SSF103088">
    <property type="entry name" value="OmpA-like"/>
    <property type="match status" value="1"/>
</dbReference>
<dbReference type="GO" id="GO:0009279">
    <property type="term" value="C:cell outer membrane"/>
    <property type="evidence" value="ECO:0007669"/>
    <property type="project" value="TreeGrafter"/>
</dbReference>
<keyword evidence="5" id="KW-1185">Reference proteome</keyword>
<evidence type="ECO:0000256" key="1">
    <source>
        <dbReference type="ARBA" id="ARBA00022737"/>
    </source>
</evidence>
<dbReference type="Proteomes" id="UP000428328">
    <property type="component" value="Chromosome"/>
</dbReference>
<dbReference type="PANTHER" id="PTHR44858:SF1">
    <property type="entry name" value="UDP-N-ACETYLGLUCOSAMINE--PEPTIDE N-ACETYLGLUCOSAMINYLTRANSFERASE SPINDLY-RELATED"/>
    <property type="match status" value="1"/>
</dbReference>
<gene>
    <name evidence="4" type="ORF">GM415_00075</name>
</gene>
<evidence type="ECO:0000313" key="5">
    <source>
        <dbReference type="Proteomes" id="UP000428328"/>
    </source>
</evidence>
<dbReference type="KEGG" id="psel:GM415_00075"/>
<dbReference type="Gene3D" id="3.30.1330.60">
    <property type="entry name" value="OmpA-like domain"/>
    <property type="match status" value="1"/>
</dbReference>
<dbReference type="PROSITE" id="PS50005">
    <property type="entry name" value="TPR"/>
    <property type="match status" value="2"/>
</dbReference>
<organism evidence="4 5">
    <name type="scientific">Pseudodesulfovibrio cashew</name>
    <dbReference type="NCBI Taxonomy" id="2678688"/>
    <lineage>
        <taxon>Bacteria</taxon>
        <taxon>Pseudomonadati</taxon>
        <taxon>Thermodesulfobacteriota</taxon>
        <taxon>Desulfovibrionia</taxon>
        <taxon>Desulfovibrionales</taxon>
        <taxon>Desulfovibrionaceae</taxon>
    </lineage>
</organism>
<keyword evidence="1" id="KW-0677">Repeat</keyword>
<reference evidence="4 5" key="1">
    <citation type="submission" date="2019-11" db="EMBL/GenBank/DDBJ databases">
        <authorList>
            <person name="Zheng R.K."/>
            <person name="Sun C.M."/>
        </authorList>
    </citation>
    <scope>NUCLEOTIDE SEQUENCE [LARGE SCALE GENOMIC DNA]</scope>
    <source>
        <strain evidence="4 5">SRB007</strain>
    </source>
</reference>
<dbReference type="InterPro" id="IPR050498">
    <property type="entry name" value="Ycf3"/>
</dbReference>